<dbReference type="Proteomes" id="UP001295423">
    <property type="component" value="Unassembled WGS sequence"/>
</dbReference>
<dbReference type="SUPFAM" id="SSF47323">
    <property type="entry name" value="Anticodon-binding domain of a subclass of class I aminoacyl-tRNA synthetases"/>
    <property type="match status" value="1"/>
</dbReference>
<dbReference type="GO" id="GO:0005634">
    <property type="term" value="C:nucleus"/>
    <property type="evidence" value="ECO:0007669"/>
    <property type="project" value="TreeGrafter"/>
</dbReference>
<dbReference type="PROSITE" id="PS50102">
    <property type="entry name" value="RRM"/>
    <property type="match status" value="1"/>
</dbReference>
<sequence>MMMQQTLLLLGLLTATEGFGSSLSVSTRIGSRLTQTSQHAKAPPEFSVVGEDDDYKPSPPPEFTIEDDDDYVPSPSAVKKRSYNPPPEFTVEDDADDYVPSPSPVKRSRSPPSKFSVDDAAASYSESTAPRQSVRRPKRKVIPSMKGTSWMQKNAQFSNDPVPEKIEEQPPRFNSRDSPRAGRGPPSRDGRGPFNSRDSPRSGRGPPPRDGSNFRQNFRATRVFVQGIPPGTSWQDLKDHFKKAGDVVFASVSVDMETGESRGHGIVQFEEPEMAEQAIKIMRDHPLNGSELYVREDVQENKNGAEMKPKGPTPPTKWKCANEDNAAYLDEGEIMAIRNLIKARDDARRRRKYDVSDTIRDQLKETHGVFIDDRLQMWWTSVDGSKVPKSIHEIKGDGRWKLKPWRQIPTTPENDACVSADLVSGLLDQRDIARREKDFRTADALLEEARTCPDGDLNLRIHDESRTWRVWTEAPPMFPVQHREERDPQETRMSAAEQCMSIVEEHAPHKIDEIKNVLEKFKGREFQVLKRLKNQYET</sequence>
<dbReference type="GO" id="GO:0004812">
    <property type="term" value="F:aminoacyl-tRNA ligase activity"/>
    <property type="evidence" value="ECO:0007669"/>
    <property type="project" value="InterPro"/>
</dbReference>
<dbReference type="GO" id="GO:0006418">
    <property type="term" value="P:tRNA aminoacylation for protein translation"/>
    <property type="evidence" value="ECO:0007669"/>
    <property type="project" value="InterPro"/>
</dbReference>
<proteinExistence type="predicted"/>
<feature type="compositionally biased region" description="Basic and acidic residues" evidence="3">
    <location>
        <begin position="162"/>
        <end position="191"/>
    </location>
</feature>
<dbReference type="InterPro" id="IPR009080">
    <property type="entry name" value="tRNAsynth_Ia_anticodon-bd"/>
</dbReference>
<evidence type="ECO:0000256" key="3">
    <source>
        <dbReference type="SAM" id="MobiDB-lite"/>
    </source>
</evidence>
<dbReference type="GO" id="GO:0005524">
    <property type="term" value="F:ATP binding"/>
    <property type="evidence" value="ECO:0007669"/>
    <property type="project" value="InterPro"/>
</dbReference>
<dbReference type="PANTHER" id="PTHR23003">
    <property type="entry name" value="RNA RECOGNITION MOTIF RRM DOMAIN CONTAINING PROTEIN"/>
    <property type="match status" value="1"/>
</dbReference>
<dbReference type="Gene3D" id="3.30.70.330">
    <property type="match status" value="1"/>
</dbReference>
<comment type="caution">
    <text evidence="6">The sequence shown here is derived from an EMBL/GenBank/DDBJ whole genome shotgun (WGS) entry which is preliminary data.</text>
</comment>
<accession>A0AAD2G6T3</accession>
<reference evidence="6" key="1">
    <citation type="submission" date="2023-08" db="EMBL/GenBank/DDBJ databases">
        <authorList>
            <person name="Audoor S."/>
            <person name="Bilcke G."/>
        </authorList>
    </citation>
    <scope>NUCLEOTIDE SEQUENCE</scope>
</reference>
<dbReference type="EMBL" id="CAKOGP040002091">
    <property type="protein sequence ID" value="CAJ1961711.1"/>
    <property type="molecule type" value="Genomic_DNA"/>
</dbReference>
<evidence type="ECO:0000313" key="6">
    <source>
        <dbReference type="EMBL" id="CAJ1961711.1"/>
    </source>
</evidence>
<dbReference type="Gene3D" id="1.20.120.1910">
    <property type="entry name" value="Cysteine-tRNA ligase, C-terminal anti-codon recognition domain"/>
    <property type="match status" value="1"/>
</dbReference>
<feature type="compositionally biased region" description="Polar residues" evidence="3">
    <location>
        <begin position="146"/>
        <end position="159"/>
    </location>
</feature>
<dbReference type="PANTHER" id="PTHR23003:SF3">
    <property type="entry name" value="FI21236P1-RELATED"/>
    <property type="match status" value="1"/>
</dbReference>
<feature type="signal peptide" evidence="4">
    <location>
        <begin position="1"/>
        <end position="18"/>
    </location>
</feature>
<evidence type="ECO:0000313" key="7">
    <source>
        <dbReference type="Proteomes" id="UP001295423"/>
    </source>
</evidence>
<gene>
    <name evidence="6" type="ORF">CYCCA115_LOCUS19333</name>
</gene>
<name>A0AAD2G6T3_9STRA</name>
<feature type="domain" description="RRM" evidence="5">
    <location>
        <begin position="221"/>
        <end position="299"/>
    </location>
</feature>
<protein>
    <recommendedName>
        <fullName evidence="5">RRM domain-containing protein</fullName>
    </recommendedName>
</protein>
<dbReference type="GO" id="GO:0003729">
    <property type="term" value="F:mRNA binding"/>
    <property type="evidence" value="ECO:0007669"/>
    <property type="project" value="TreeGrafter"/>
</dbReference>
<dbReference type="InterPro" id="IPR035979">
    <property type="entry name" value="RBD_domain_sf"/>
</dbReference>
<dbReference type="InterPro" id="IPR000504">
    <property type="entry name" value="RRM_dom"/>
</dbReference>
<evidence type="ECO:0000259" key="5">
    <source>
        <dbReference type="PROSITE" id="PS50102"/>
    </source>
</evidence>
<evidence type="ECO:0000256" key="1">
    <source>
        <dbReference type="ARBA" id="ARBA00022884"/>
    </source>
</evidence>
<evidence type="ECO:0000256" key="2">
    <source>
        <dbReference type="PROSITE-ProRule" id="PRU00176"/>
    </source>
</evidence>
<dbReference type="AlphaFoldDB" id="A0AAD2G6T3"/>
<dbReference type="Pfam" id="PF00076">
    <property type="entry name" value="RRM_1"/>
    <property type="match status" value="1"/>
</dbReference>
<evidence type="ECO:0000256" key="4">
    <source>
        <dbReference type="SAM" id="SignalP"/>
    </source>
</evidence>
<dbReference type="GO" id="GO:0005737">
    <property type="term" value="C:cytoplasm"/>
    <property type="evidence" value="ECO:0007669"/>
    <property type="project" value="TreeGrafter"/>
</dbReference>
<keyword evidence="7" id="KW-1185">Reference proteome</keyword>
<dbReference type="SMART" id="SM00360">
    <property type="entry name" value="RRM"/>
    <property type="match status" value="1"/>
</dbReference>
<dbReference type="GO" id="GO:1990904">
    <property type="term" value="C:ribonucleoprotein complex"/>
    <property type="evidence" value="ECO:0007669"/>
    <property type="project" value="TreeGrafter"/>
</dbReference>
<feature type="chain" id="PRO_5041937383" description="RRM domain-containing protein" evidence="4">
    <location>
        <begin position="19"/>
        <end position="538"/>
    </location>
</feature>
<organism evidence="6 7">
    <name type="scientific">Cylindrotheca closterium</name>
    <dbReference type="NCBI Taxonomy" id="2856"/>
    <lineage>
        <taxon>Eukaryota</taxon>
        <taxon>Sar</taxon>
        <taxon>Stramenopiles</taxon>
        <taxon>Ochrophyta</taxon>
        <taxon>Bacillariophyta</taxon>
        <taxon>Bacillariophyceae</taxon>
        <taxon>Bacillariophycidae</taxon>
        <taxon>Bacillariales</taxon>
        <taxon>Bacillariaceae</taxon>
        <taxon>Cylindrotheca</taxon>
    </lineage>
</organism>
<keyword evidence="1 2" id="KW-0694">RNA-binding</keyword>
<keyword evidence="4" id="KW-0732">Signal</keyword>
<feature type="region of interest" description="Disordered" evidence="3">
    <location>
        <begin position="33"/>
        <end position="215"/>
    </location>
</feature>
<dbReference type="InterPro" id="IPR050374">
    <property type="entry name" value="RRT5_SRSF_SR"/>
</dbReference>
<dbReference type="SUPFAM" id="SSF54928">
    <property type="entry name" value="RNA-binding domain, RBD"/>
    <property type="match status" value="1"/>
</dbReference>
<dbReference type="InterPro" id="IPR012677">
    <property type="entry name" value="Nucleotide-bd_a/b_plait_sf"/>
</dbReference>